<comment type="subcellular location">
    <subcellularLocation>
        <location evidence="1">Membrane</location>
        <topology evidence="1">Multi-pass membrane protein</topology>
    </subcellularLocation>
</comment>
<feature type="domain" description="Cyanobacterial aminoacyl-tRNA synthetase CAAD" evidence="4">
    <location>
        <begin position="124"/>
        <end position="199"/>
    </location>
</feature>
<proteinExistence type="predicted"/>
<dbReference type="InterPro" id="IPR033344">
    <property type="entry name" value="CURT1"/>
</dbReference>
<dbReference type="GO" id="GO:0009535">
    <property type="term" value="C:chloroplast thylakoid membrane"/>
    <property type="evidence" value="ECO:0007669"/>
    <property type="project" value="TreeGrafter"/>
</dbReference>
<keyword evidence="6" id="KW-1185">Reference proteome</keyword>
<keyword evidence="3" id="KW-0812">Transmembrane</keyword>
<comment type="caution">
    <text evidence="5">The sequence shown here is derived from an EMBL/GenBank/DDBJ whole genome shotgun (WGS) entry which is preliminary data.</text>
</comment>
<accession>A0AAN8UZQ8</accession>
<dbReference type="Pfam" id="PF14159">
    <property type="entry name" value="CAAD"/>
    <property type="match status" value="1"/>
</dbReference>
<evidence type="ECO:0000256" key="1">
    <source>
        <dbReference type="ARBA" id="ARBA00004141"/>
    </source>
</evidence>
<feature type="transmembrane region" description="Helical" evidence="3">
    <location>
        <begin position="163"/>
        <end position="179"/>
    </location>
</feature>
<name>A0AAN8UZQ8_9MAGN</name>
<keyword evidence="2" id="KW-0175">Coiled coil</keyword>
<evidence type="ECO:0000256" key="2">
    <source>
        <dbReference type="SAM" id="Coils"/>
    </source>
</evidence>
<dbReference type="EMBL" id="JBAMMX010000017">
    <property type="protein sequence ID" value="KAK6923814.1"/>
    <property type="molecule type" value="Genomic_DNA"/>
</dbReference>
<dbReference type="Proteomes" id="UP001370490">
    <property type="component" value="Unassembled WGS sequence"/>
</dbReference>
<feature type="coiled-coil region" evidence="2">
    <location>
        <begin position="176"/>
        <end position="203"/>
    </location>
</feature>
<sequence>MELCTIRAVSNLPHTRGLSPNPITFRRPLSLALRRKTSVSLSHRISLHIVNSSVRETTSEEASSGESPKFGESYGGVTMQEVSPVENKVYNEVGLAEEPNDEAPEGEFPPLSEFLEKLNLKFESEDTSSIVVYGGGALVAIWLASVVVGAIDSIPLIPKFMEIVGLGYTIWFSTRYLIFKKNRDELGAKIEELKQQVLGLDDN</sequence>
<evidence type="ECO:0000259" key="4">
    <source>
        <dbReference type="Pfam" id="PF14159"/>
    </source>
</evidence>
<evidence type="ECO:0000313" key="6">
    <source>
        <dbReference type="Proteomes" id="UP001370490"/>
    </source>
</evidence>
<evidence type="ECO:0000313" key="5">
    <source>
        <dbReference type="EMBL" id="KAK6923814.1"/>
    </source>
</evidence>
<gene>
    <name evidence="5" type="ORF">RJ641_010014</name>
</gene>
<organism evidence="5 6">
    <name type="scientific">Dillenia turbinata</name>
    <dbReference type="NCBI Taxonomy" id="194707"/>
    <lineage>
        <taxon>Eukaryota</taxon>
        <taxon>Viridiplantae</taxon>
        <taxon>Streptophyta</taxon>
        <taxon>Embryophyta</taxon>
        <taxon>Tracheophyta</taxon>
        <taxon>Spermatophyta</taxon>
        <taxon>Magnoliopsida</taxon>
        <taxon>eudicotyledons</taxon>
        <taxon>Gunneridae</taxon>
        <taxon>Pentapetalae</taxon>
        <taxon>Dilleniales</taxon>
        <taxon>Dilleniaceae</taxon>
        <taxon>Dillenia</taxon>
    </lineage>
</organism>
<keyword evidence="3" id="KW-0472">Membrane</keyword>
<dbReference type="PANTHER" id="PTHR33222">
    <property type="match status" value="1"/>
</dbReference>
<reference evidence="5 6" key="1">
    <citation type="submission" date="2023-12" db="EMBL/GenBank/DDBJ databases">
        <title>A high-quality genome assembly for Dillenia turbinata (Dilleniales).</title>
        <authorList>
            <person name="Chanderbali A."/>
        </authorList>
    </citation>
    <scope>NUCLEOTIDE SEQUENCE [LARGE SCALE GENOMIC DNA]</scope>
    <source>
        <strain evidence="5">LSX21</strain>
        <tissue evidence="5">Leaf</tissue>
    </source>
</reference>
<dbReference type="PANTHER" id="PTHR33222:SF2">
    <property type="entry name" value="PROTEIN CURVATURE THYLAKOID 1D, CHLOROPLASTIC"/>
    <property type="match status" value="1"/>
</dbReference>
<feature type="transmembrane region" description="Helical" evidence="3">
    <location>
        <begin position="130"/>
        <end position="151"/>
    </location>
</feature>
<dbReference type="InterPro" id="IPR025564">
    <property type="entry name" value="CAAD_dom"/>
</dbReference>
<keyword evidence="3" id="KW-1133">Transmembrane helix</keyword>
<evidence type="ECO:0000256" key="3">
    <source>
        <dbReference type="SAM" id="Phobius"/>
    </source>
</evidence>
<protein>
    <submittedName>
        <fullName evidence="5">Cyanobacterial aminoacyl-tRNA synthetase, CAAD domain</fullName>
    </submittedName>
</protein>
<dbReference type="AlphaFoldDB" id="A0AAN8UZQ8"/>